<feature type="coiled-coil region" evidence="5">
    <location>
        <begin position="255"/>
        <end position="298"/>
    </location>
</feature>
<feature type="region of interest" description="Disordered" evidence="6">
    <location>
        <begin position="598"/>
        <end position="628"/>
    </location>
</feature>
<dbReference type="GO" id="GO:0005524">
    <property type="term" value="F:ATP binding"/>
    <property type="evidence" value="ECO:0007669"/>
    <property type="project" value="InterPro"/>
</dbReference>
<evidence type="ECO:0000313" key="9">
    <source>
        <dbReference type="Ensembl" id="ENSCCRP00010099823.1"/>
    </source>
</evidence>
<dbReference type="PANTHER" id="PTHR14030:SF26">
    <property type="entry name" value="MITOTIC CHECKPOINT SERINE_THREONINE-PROTEIN KINASE BUB1"/>
    <property type="match status" value="1"/>
</dbReference>
<evidence type="ECO:0000313" key="10">
    <source>
        <dbReference type="Proteomes" id="UP000694427"/>
    </source>
</evidence>
<comment type="subcellular location">
    <subcellularLocation>
        <location evidence="1">Chromosome</location>
        <location evidence="1">Centromere</location>
        <location evidence="1">Kinetochore</location>
    </subcellularLocation>
</comment>
<feature type="domain" description="BUB1 N-terminal" evidence="8">
    <location>
        <begin position="21"/>
        <end position="181"/>
    </location>
</feature>
<dbReference type="GO" id="GO:0051754">
    <property type="term" value="P:meiotic sister chromatid cohesion, centromeric"/>
    <property type="evidence" value="ECO:0007669"/>
    <property type="project" value="TreeGrafter"/>
</dbReference>
<evidence type="ECO:0000256" key="6">
    <source>
        <dbReference type="SAM" id="MobiDB-lite"/>
    </source>
</evidence>
<dbReference type="GO" id="GO:0000776">
    <property type="term" value="C:kinetochore"/>
    <property type="evidence" value="ECO:0007669"/>
    <property type="project" value="UniProtKB-KW"/>
</dbReference>
<dbReference type="PROSITE" id="PS51489">
    <property type="entry name" value="BUB1_N"/>
    <property type="match status" value="1"/>
</dbReference>
<keyword evidence="5" id="KW-0175">Coiled coil</keyword>
<dbReference type="PROSITE" id="PS50011">
    <property type="entry name" value="PROTEIN_KINASE_DOM"/>
    <property type="match status" value="1"/>
</dbReference>
<dbReference type="Proteomes" id="UP000694427">
    <property type="component" value="Unplaced"/>
</dbReference>
<proteinExistence type="predicted"/>
<evidence type="ECO:0000256" key="5">
    <source>
        <dbReference type="SAM" id="Coils"/>
    </source>
</evidence>
<name>A0A8C1P6D5_CYPCA</name>
<evidence type="ECO:0000256" key="4">
    <source>
        <dbReference type="ARBA" id="ARBA00023328"/>
    </source>
</evidence>
<evidence type="ECO:0000256" key="3">
    <source>
        <dbReference type="ARBA" id="ARBA00022838"/>
    </source>
</evidence>
<evidence type="ECO:0000259" key="7">
    <source>
        <dbReference type="PROSITE" id="PS50011"/>
    </source>
</evidence>
<feature type="compositionally biased region" description="Polar residues" evidence="6">
    <location>
        <begin position="693"/>
        <end position="704"/>
    </location>
</feature>
<dbReference type="Gene3D" id="1.10.510.10">
    <property type="entry name" value="Transferase(Phosphotransferase) domain 1"/>
    <property type="match status" value="1"/>
</dbReference>
<evidence type="ECO:0000256" key="1">
    <source>
        <dbReference type="ARBA" id="ARBA00004629"/>
    </source>
</evidence>
<feature type="region of interest" description="Disordered" evidence="6">
    <location>
        <begin position="732"/>
        <end position="754"/>
    </location>
</feature>
<dbReference type="Gene3D" id="1.25.40.430">
    <property type="match status" value="1"/>
</dbReference>
<dbReference type="Gene3D" id="6.10.130.20">
    <property type="match status" value="1"/>
</dbReference>
<sequence length="1271" mass="141129">MLEKTPWIPGISENTCNVFIMFSAPSLFLPVTRGLCCGRFVQFLESKLSPEERRGMSVVLERLVQTFLQEERYHNDPRYITHCLRCANSCSDSIEVYGYLHGRGVGTQAAALYIDWARQYEEKGQLSQAETVYHRALESKAQPQDSVLQQYRLLQGRMSACASAPTAASDSDHVRQPLQNSQLVNQNPRPRDAAQAQCKDPEELSPAPRMVRIISRSENNPVRSGGANSVECVSMYCVSELLCEGSELSFEELRARRYFAKRSQQEEQRRLAEEQRRLWEEEEEVRKMKQLLDDLEKNVTLQPEQASLTGDEAPEPVWSSRPQTGLQLQTEHSAGHAGKWDTSVAERSSAACVSRPESVSVSRESLLGRIESSAVLRDPTRQSTSLIHSSGCAEPDAACDQGDAEANADMSCGGFNHSHVTPNTSLGFAHATPSRALPSPTVNTREALGVIMDMFQAPTLLQESMFNSAVQPEDSFEKSCRISSAPSCDKAPSATPFMIYQDSDEQESAGSDQDRIKPAVSRALMEIPVSKANDTPVSAESITDESTLWAARNVSVGPCPNHTRDFALSAHLVSTPLHPHAPHSWDMEQAPEEAAGVRGISGSEENPYVRQPTKLSPIMEQSPAEEKPAELAECSMRAQGTIVGEGVSLAQPSQGLSLAQHSQSTCSSSSRHPLAALSFPDNTALRTHDESMRSSTRPSWSIYQSPEKEPTLPATDTDAPLDQDRVDVLLPKRSFHRRKSGRNPLEENQEVFREQDVLTSPKAAPGLHWLQINSSTHAAEPDLDVMKSPPVVSWIGHQSPEEAPETDFLWETIPEPVGQNSDVLSAQGEVDLVLPKKSFQRRKSGVRALQALHESLLMSPKQALKPSQEEPGSPEPAPGLDWFCVNSPQQPSEPDLDVMASPPQSCRTPDAPMSPMDTSRAVCVQQVSDPWDEELLVSLLSSLQPPLSSHHNLTVWSCGLPTITPKMTVQIAGESLRVDFVLGQGAFATVYQATNLMSTQKLFLKVQKPANPWEFYMDCQLNVRLQPSVRHLFNTIYSAHLFTNGSVLIGELHNCGTLLSAINLYKSRSEKVMPQPLVLYFTVCILHMVEQLHQARIIHADIKPDNFLLGERFLENDCFEQDHLEHGLALIDLGQSIDMTLFPEGTAFTAKCMTSGFQCVEMLSGRPWTYQTDYFGIAGTVYCMMFGTYMQVKQEGGVWRTNGVFRRNVHADLWQDFFHTLLNVPDCSSLPCLRSLRLRLDAVLQQNYSSKLRSLKNRLVVQILEARSSRR</sequence>
<dbReference type="InterPro" id="IPR000719">
    <property type="entry name" value="Prot_kinase_dom"/>
</dbReference>
<feature type="region of interest" description="Disordered" evidence="6">
    <location>
        <begin position="654"/>
        <end position="719"/>
    </location>
</feature>
<dbReference type="PROSITE" id="PS00108">
    <property type="entry name" value="PROTEIN_KINASE_ST"/>
    <property type="match status" value="1"/>
</dbReference>
<dbReference type="SMART" id="SM00220">
    <property type="entry name" value="S_TKc"/>
    <property type="match status" value="1"/>
</dbReference>
<dbReference type="InterPro" id="IPR008271">
    <property type="entry name" value="Ser/Thr_kinase_AS"/>
</dbReference>
<dbReference type="InterPro" id="IPR011009">
    <property type="entry name" value="Kinase-like_dom_sf"/>
</dbReference>
<dbReference type="InterPro" id="IPR015661">
    <property type="entry name" value="Bub1/Mad3"/>
</dbReference>
<accession>A0A8C1P6D5</accession>
<keyword evidence="10" id="KW-1185">Reference proteome</keyword>
<dbReference type="GO" id="GO:0005634">
    <property type="term" value="C:nucleus"/>
    <property type="evidence" value="ECO:0007669"/>
    <property type="project" value="TreeGrafter"/>
</dbReference>
<evidence type="ECO:0000256" key="2">
    <source>
        <dbReference type="ARBA" id="ARBA00022454"/>
    </source>
</evidence>
<dbReference type="SMART" id="SM00777">
    <property type="entry name" value="Mad3_BUB1_I"/>
    <property type="match status" value="1"/>
</dbReference>
<keyword evidence="2" id="KW-0158">Chromosome</keyword>
<feature type="region of interest" description="Disordered" evidence="6">
    <location>
        <begin position="181"/>
        <end position="207"/>
    </location>
</feature>
<dbReference type="Pfam" id="PF00069">
    <property type="entry name" value="Pkinase"/>
    <property type="match status" value="1"/>
</dbReference>
<dbReference type="Pfam" id="PF08311">
    <property type="entry name" value="Mad3_BUB1_I"/>
    <property type="match status" value="1"/>
</dbReference>
<evidence type="ECO:0000259" key="8">
    <source>
        <dbReference type="PROSITE" id="PS51489"/>
    </source>
</evidence>
<protein>
    <submittedName>
        <fullName evidence="9">BUB1 mitotic checkpoint serine/threonine kinase</fullName>
    </submittedName>
</protein>
<dbReference type="GO" id="GO:0007094">
    <property type="term" value="P:mitotic spindle assembly checkpoint signaling"/>
    <property type="evidence" value="ECO:0007669"/>
    <property type="project" value="InterPro"/>
</dbReference>
<reference evidence="9" key="2">
    <citation type="submission" date="2025-09" db="UniProtKB">
        <authorList>
            <consortium name="Ensembl"/>
        </authorList>
    </citation>
    <scope>IDENTIFICATION</scope>
</reference>
<dbReference type="AlphaFoldDB" id="A0A8C1P6D5"/>
<dbReference type="Ensembl" id="ENSCCRT00010110748.1">
    <property type="protein sequence ID" value="ENSCCRP00010099823.1"/>
    <property type="gene ID" value="ENSCCRG00010043791.1"/>
</dbReference>
<dbReference type="SUPFAM" id="SSF56112">
    <property type="entry name" value="Protein kinase-like (PK-like)"/>
    <property type="match status" value="1"/>
</dbReference>
<dbReference type="GO" id="GO:0004672">
    <property type="term" value="F:protein kinase activity"/>
    <property type="evidence" value="ECO:0007669"/>
    <property type="project" value="InterPro"/>
</dbReference>
<keyword evidence="4" id="KW-0137">Centromere</keyword>
<keyword evidence="3" id="KW-0995">Kinetochore</keyword>
<feature type="region of interest" description="Disordered" evidence="6">
    <location>
        <begin position="861"/>
        <end position="881"/>
    </location>
</feature>
<feature type="domain" description="Protein kinase" evidence="7">
    <location>
        <begin position="976"/>
        <end position="1271"/>
    </location>
</feature>
<organism evidence="9 10">
    <name type="scientific">Cyprinus carpio</name>
    <name type="common">Common carp</name>
    <dbReference type="NCBI Taxonomy" id="7962"/>
    <lineage>
        <taxon>Eukaryota</taxon>
        <taxon>Metazoa</taxon>
        <taxon>Chordata</taxon>
        <taxon>Craniata</taxon>
        <taxon>Vertebrata</taxon>
        <taxon>Euteleostomi</taxon>
        <taxon>Actinopterygii</taxon>
        <taxon>Neopterygii</taxon>
        <taxon>Teleostei</taxon>
        <taxon>Ostariophysi</taxon>
        <taxon>Cypriniformes</taxon>
        <taxon>Cyprinidae</taxon>
        <taxon>Cyprininae</taxon>
        <taxon>Cyprinus</taxon>
    </lineage>
</organism>
<dbReference type="PANTHER" id="PTHR14030">
    <property type="entry name" value="MITOTIC CHECKPOINT SERINE/THREONINE-PROTEIN KINASE BUB1"/>
    <property type="match status" value="1"/>
</dbReference>
<feature type="compositionally biased region" description="Low complexity" evidence="6">
    <location>
        <begin position="657"/>
        <end position="670"/>
    </location>
</feature>
<reference evidence="9" key="1">
    <citation type="submission" date="2025-08" db="UniProtKB">
        <authorList>
            <consortium name="Ensembl"/>
        </authorList>
    </citation>
    <scope>IDENTIFICATION</scope>
</reference>
<dbReference type="InterPro" id="IPR013212">
    <property type="entry name" value="Mad3/Bub1_I"/>
</dbReference>